<reference evidence="4" key="1">
    <citation type="submission" date="2019-09" db="EMBL/GenBank/DDBJ databases">
        <title>Complete genome sequencing of four Arcobacter species reveals a diverse suite of mobile elements.</title>
        <authorList>
            <person name="On S.L.W."/>
            <person name="Miller W.G."/>
            <person name="Biggs P."/>
            <person name="Cornelius A."/>
            <person name="Vandamme P."/>
        </authorList>
    </citation>
    <scope>NUCLEOTIDE SEQUENCE [LARGE SCALE GENOMIC DNA]</scope>
    <source>
        <strain evidence="4">LMG 26638</strain>
    </source>
</reference>
<dbReference type="InterPro" id="IPR000014">
    <property type="entry name" value="PAS"/>
</dbReference>
<dbReference type="Pfam" id="PF00990">
    <property type="entry name" value="GGDEF"/>
    <property type="match status" value="1"/>
</dbReference>
<dbReference type="InterPro" id="IPR050469">
    <property type="entry name" value="Diguanylate_Cyclase"/>
</dbReference>
<dbReference type="AlphaFoldDB" id="A0A5C2H9C0"/>
<dbReference type="InterPro" id="IPR013656">
    <property type="entry name" value="PAS_4"/>
</dbReference>
<dbReference type="EC" id="2.7.7.65" evidence="1"/>
<dbReference type="EMBL" id="CP035928">
    <property type="protein sequence ID" value="QEP34808.1"/>
    <property type="molecule type" value="Genomic_DNA"/>
</dbReference>
<dbReference type="InterPro" id="IPR029787">
    <property type="entry name" value="Nucleotide_cyclase"/>
</dbReference>
<dbReference type="NCBIfam" id="TIGR00254">
    <property type="entry name" value="GGDEF"/>
    <property type="match status" value="1"/>
</dbReference>
<dbReference type="PROSITE" id="PS50887">
    <property type="entry name" value="GGDEF"/>
    <property type="match status" value="1"/>
</dbReference>
<accession>A0A5C2H9C0</accession>
<dbReference type="GO" id="GO:0043709">
    <property type="term" value="P:cell adhesion involved in single-species biofilm formation"/>
    <property type="evidence" value="ECO:0007669"/>
    <property type="project" value="TreeGrafter"/>
</dbReference>
<dbReference type="NCBIfam" id="TIGR00229">
    <property type="entry name" value="sensory_box"/>
    <property type="match status" value="1"/>
</dbReference>
<reference evidence="3 4" key="3">
    <citation type="submission" date="2019-09" db="EMBL/GenBank/DDBJ databases">
        <title>Taxonomic note: a critical rebuttal of the proposed division of the genus Arcobacter into six genera, emended descriptions of Arcobacter anaerophilus and the genus Arcobacter, and an assessment of genus-level boundaries for Epsilonproteobacteria using in silico genomic comparator tools.</title>
        <authorList>
            <person name="On S.L.W."/>
            <person name="Miller W.G."/>
            <person name="Biggs P."/>
            <person name="Cornelius A."/>
            <person name="Vandamme P."/>
        </authorList>
    </citation>
    <scope>NUCLEOTIDE SEQUENCE [LARGE SCALE GENOMIC DNA]</scope>
    <source>
        <strain evidence="3 4">LMG 26638</strain>
    </source>
</reference>
<evidence type="ECO:0000313" key="4">
    <source>
        <dbReference type="Proteomes" id="UP000322726"/>
    </source>
</evidence>
<comment type="catalytic activity">
    <reaction evidence="2">
        <text>2 GTP = 3',3'-c-di-GMP + 2 diphosphate</text>
        <dbReference type="Rhea" id="RHEA:24898"/>
        <dbReference type="ChEBI" id="CHEBI:33019"/>
        <dbReference type="ChEBI" id="CHEBI:37565"/>
        <dbReference type="ChEBI" id="CHEBI:58805"/>
        <dbReference type="EC" id="2.7.7.65"/>
    </reaction>
</comment>
<dbReference type="FunFam" id="3.30.70.270:FF:000001">
    <property type="entry name" value="Diguanylate cyclase domain protein"/>
    <property type="match status" value="1"/>
</dbReference>
<dbReference type="SUPFAM" id="SSF55073">
    <property type="entry name" value="Nucleotide cyclase"/>
    <property type="match status" value="1"/>
</dbReference>
<protein>
    <recommendedName>
        <fullName evidence="1">diguanylate cyclase</fullName>
        <ecNumber evidence="1">2.7.7.65</ecNumber>
    </recommendedName>
</protein>
<dbReference type="Gene3D" id="3.30.450.20">
    <property type="entry name" value="PAS domain"/>
    <property type="match status" value="1"/>
</dbReference>
<dbReference type="PANTHER" id="PTHR45138">
    <property type="entry name" value="REGULATORY COMPONENTS OF SENSORY TRANSDUCTION SYSTEM"/>
    <property type="match status" value="1"/>
</dbReference>
<dbReference type="CDD" id="cd01949">
    <property type="entry name" value="GGDEF"/>
    <property type="match status" value="1"/>
</dbReference>
<dbReference type="InterPro" id="IPR000160">
    <property type="entry name" value="GGDEF_dom"/>
</dbReference>
<name>A0A5C2H9C0_9BACT</name>
<dbReference type="InterPro" id="IPR035965">
    <property type="entry name" value="PAS-like_dom_sf"/>
</dbReference>
<dbReference type="OrthoDB" id="9790367at2"/>
<evidence type="ECO:0000256" key="2">
    <source>
        <dbReference type="ARBA" id="ARBA00034247"/>
    </source>
</evidence>
<dbReference type="KEGG" id="apai:APAC_1717"/>
<dbReference type="Proteomes" id="UP000322726">
    <property type="component" value="Chromosome"/>
</dbReference>
<dbReference type="Pfam" id="PF08448">
    <property type="entry name" value="PAS_4"/>
    <property type="match status" value="1"/>
</dbReference>
<reference evidence="3 4" key="2">
    <citation type="submission" date="2019-09" db="EMBL/GenBank/DDBJ databases">
        <title>Complete genome sequencing of four Arcobacter species reveals a diverse suite of mobile elements.</title>
        <authorList>
            <person name="Miller W.G."/>
            <person name="Yee E."/>
            <person name="Bono J.L."/>
        </authorList>
    </citation>
    <scope>NUCLEOTIDE SEQUENCE [LARGE SCALE GENOMIC DNA]</scope>
    <source>
        <strain evidence="3 4">LMG 26638</strain>
    </source>
</reference>
<dbReference type="GO" id="GO:0052621">
    <property type="term" value="F:diguanylate cyclase activity"/>
    <property type="evidence" value="ECO:0007669"/>
    <property type="project" value="UniProtKB-EC"/>
</dbReference>
<dbReference type="InterPro" id="IPR000700">
    <property type="entry name" value="PAS-assoc_C"/>
</dbReference>
<gene>
    <name evidence="3" type="ORF">APAC_1717</name>
</gene>
<proteinExistence type="predicted"/>
<dbReference type="SMART" id="SM00267">
    <property type="entry name" value="GGDEF"/>
    <property type="match status" value="1"/>
</dbReference>
<keyword evidence="4" id="KW-1185">Reference proteome</keyword>
<dbReference type="GO" id="GO:1902201">
    <property type="term" value="P:negative regulation of bacterial-type flagellum-dependent cell motility"/>
    <property type="evidence" value="ECO:0007669"/>
    <property type="project" value="TreeGrafter"/>
</dbReference>
<sequence length="337" mass="39747">MNENLLENQIFTQKNLETLNTLRNQLQYNQSFLQLLLDTIPNPVFYKDINGIYQHCNDSFSKMIIGVEKELIIGKSLYDLPEYIPTELADIYSNKDQELFSNPGTQFYEAKVKCADKKLRYFNFYKATFMSEENKVLGLVGVMLDVTTYKNIQIELEKKNLELKKLSIVDELTNLYNRRYFEEMFQKKIEKLNREKKPFCFAIIDVDYFKDYNDGFGHLKGDETLKKISLILKKTFNRANDYQFRLGGEEFGILFDVDKVENAIKIIKKLIENISSEKIETYNQSVSDFLTVSIGLGFIENIDLNNQNFKDELYDRIDRKLYESKKEGRNRFSLEII</sequence>
<dbReference type="InterPro" id="IPR043128">
    <property type="entry name" value="Rev_trsase/Diguanyl_cyclase"/>
</dbReference>
<evidence type="ECO:0000313" key="3">
    <source>
        <dbReference type="EMBL" id="QEP34808.1"/>
    </source>
</evidence>
<dbReference type="PROSITE" id="PS50113">
    <property type="entry name" value="PAC"/>
    <property type="match status" value="1"/>
</dbReference>
<dbReference type="Gene3D" id="3.30.70.270">
    <property type="match status" value="1"/>
</dbReference>
<evidence type="ECO:0000256" key="1">
    <source>
        <dbReference type="ARBA" id="ARBA00012528"/>
    </source>
</evidence>
<dbReference type="RefSeq" id="WP_130233732.1">
    <property type="nucleotide sequence ID" value="NZ_BMEF01000013.1"/>
</dbReference>
<dbReference type="SUPFAM" id="SSF55785">
    <property type="entry name" value="PYP-like sensor domain (PAS domain)"/>
    <property type="match status" value="1"/>
</dbReference>
<dbReference type="GO" id="GO:0005886">
    <property type="term" value="C:plasma membrane"/>
    <property type="evidence" value="ECO:0007669"/>
    <property type="project" value="TreeGrafter"/>
</dbReference>
<organism evidence="3 4">
    <name type="scientific">Malaciobacter pacificus</name>
    <dbReference type="NCBI Taxonomy" id="1080223"/>
    <lineage>
        <taxon>Bacteria</taxon>
        <taxon>Pseudomonadati</taxon>
        <taxon>Campylobacterota</taxon>
        <taxon>Epsilonproteobacteria</taxon>
        <taxon>Campylobacterales</taxon>
        <taxon>Arcobacteraceae</taxon>
        <taxon>Malaciobacter</taxon>
    </lineage>
</organism>
<dbReference type="PANTHER" id="PTHR45138:SF9">
    <property type="entry name" value="DIGUANYLATE CYCLASE DGCM-RELATED"/>
    <property type="match status" value="1"/>
</dbReference>
<dbReference type="CDD" id="cd00130">
    <property type="entry name" value="PAS"/>
    <property type="match status" value="1"/>
</dbReference>